<name>A0ACB0JFT8_TRIPR</name>
<gene>
    <name evidence="1" type="ORF">MILVUS5_LOCUS12192</name>
</gene>
<sequence length="77" mass="9379">MAGYELRMHFVNYDKNNTIMVKRIRSSSVFLSFLLAYLPFFMNMSIMEEIRQFWWQLFVECMARNKCGYRLHVIAKI</sequence>
<dbReference type="EMBL" id="CASHSV030000034">
    <property type="protein sequence ID" value="CAJ2642781.1"/>
    <property type="molecule type" value="Genomic_DNA"/>
</dbReference>
<evidence type="ECO:0000313" key="2">
    <source>
        <dbReference type="Proteomes" id="UP001177021"/>
    </source>
</evidence>
<protein>
    <submittedName>
        <fullName evidence="1">Uncharacterized protein</fullName>
    </submittedName>
</protein>
<evidence type="ECO:0000313" key="1">
    <source>
        <dbReference type="EMBL" id="CAJ2642781.1"/>
    </source>
</evidence>
<comment type="caution">
    <text evidence="1">The sequence shown here is derived from an EMBL/GenBank/DDBJ whole genome shotgun (WGS) entry which is preliminary data.</text>
</comment>
<keyword evidence="2" id="KW-1185">Reference proteome</keyword>
<proteinExistence type="predicted"/>
<reference evidence="1" key="1">
    <citation type="submission" date="2023-10" db="EMBL/GenBank/DDBJ databases">
        <authorList>
            <person name="Rodriguez Cubillos JULIANA M."/>
            <person name="De Vega J."/>
        </authorList>
    </citation>
    <scope>NUCLEOTIDE SEQUENCE</scope>
</reference>
<accession>A0ACB0JFT8</accession>
<dbReference type="Proteomes" id="UP001177021">
    <property type="component" value="Unassembled WGS sequence"/>
</dbReference>
<organism evidence="1 2">
    <name type="scientific">Trifolium pratense</name>
    <name type="common">Red clover</name>
    <dbReference type="NCBI Taxonomy" id="57577"/>
    <lineage>
        <taxon>Eukaryota</taxon>
        <taxon>Viridiplantae</taxon>
        <taxon>Streptophyta</taxon>
        <taxon>Embryophyta</taxon>
        <taxon>Tracheophyta</taxon>
        <taxon>Spermatophyta</taxon>
        <taxon>Magnoliopsida</taxon>
        <taxon>eudicotyledons</taxon>
        <taxon>Gunneridae</taxon>
        <taxon>Pentapetalae</taxon>
        <taxon>rosids</taxon>
        <taxon>fabids</taxon>
        <taxon>Fabales</taxon>
        <taxon>Fabaceae</taxon>
        <taxon>Papilionoideae</taxon>
        <taxon>50 kb inversion clade</taxon>
        <taxon>NPAAA clade</taxon>
        <taxon>Hologalegina</taxon>
        <taxon>IRL clade</taxon>
        <taxon>Trifolieae</taxon>
        <taxon>Trifolium</taxon>
    </lineage>
</organism>